<accession>A0ABP7UGH4</accession>
<dbReference type="Pfam" id="PF00903">
    <property type="entry name" value="Glyoxalase"/>
    <property type="match status" value="1"/>
</dbReference>
<reference evidence="3" key="1">
    <citation type="journal article" date="2019" name="Int. J. Syst. Evol. Microbiol.">
        <title>The Global Catalogue of Microorganisms (GCM) 10K type strain sequencing project: providing services to taxonomists for standard genome sequencing and annotation.</title>
        <authorList>
            <consortium name="The Broad Institute Genomics Platform"/>
            <consortium name="The Broad Institute Genome Sequencing Center for Infectious Disease"/>
            <person name="Wu L."/>
            <person name="Ma J."/>
        </authorList>
    </citation>
    <scope>NUCLEOTIDE SEQUENCE [LARGE SCALE GENOMIC DNA]</scope>
    <source>
        <strain evidence="3">JCM 16925</strain>
    </source>
</reference>
<dbReference type="EMBL" id="BAAAZY010000005">
    <property type="protein sequence ID" value="GAA4042865.1"/>
    <property type="molecule type" value="Genomic_DNA"/>
</dbReference>
<dbReference type="SUPFAM" id="SSF54593">
    <property type="entry name" value="Glyoxalase/Bleomycin resistance protein/Dihydroxybiphenyl dioxygenase"/>
    <property type="match status" value="2"/>
</dbReference>
<dbReference type="Proteomes" id="UP001499984">
    <property type="component" value="Unassembled WGS sequence"/>
</dbReference>
<dbReference type="InterPro" id="IPR004360">
    <property type="entry name" value="Glyas_Fos-R_dOase_dom"/>
</dbReference>
<dbReference type="InterPro" id="IPR029068">
    <property type="entry name" value="Glyas_Bleomycin-R_OHBP_Dase"/>
</dbReference>
<evidence type="ECO:0000313" key="2">
    <source>
        <dbReference type="EMBL" id="GAA4042865.1"/>
    </source>
</evidence>
<name>A0ABP7UGH4_9ACTN</name>
<organism evidence="2 3">
    <name type="scientific">Streptomyces shaanxiensis</name>
    <dbReference type="NCBI Taxonomy" id="653357"/>
    <lineage>
        <taxon>Bacteria</taxon>
        <taxon>Bacillati</taxon>
        <taxon>Actinomycetota</taxon>
        <taxon>Actinomycetes</taxon>
        <taxon>Kitasatosporales</taxon>
        <taxon>Streptomycetaceae</taxon>
        <taxon>Streptomyces</taxon>
    </lineage>
</organism>
<dbReference type="RefSeq" id="WP_345008944.1">
    <property type="nucleotide sequence ID" value="NZ_BAAAZY010000005.1"/>
</dbReference>
<protein>
    <submittedName>
        <fullName evidence="2">VOC family protein</fullName>
    </submittedName>
</protein>
<gene>
    <name evidence="2" type="ORF">GCM10022233_09920</name>
</gene>
<dbReference type="PANTHER" id="PTHR33993">
    <property type="entry name" value="GLYOXALASE-RELATED"/>
    <property type="match status" value="1"/>
</dbReference>
<dbReference type="InterPro" id="IPR037523">
    <property type="entry name" value="VOC_core"/>
</dbReference>
<evidence type="ECO:0000259" key="1">
    <source>
        <dbReference type="PROSITE" id="PS51819"/>
    </source>
</evidence>
<evidence type="ECO:0000313" key="3">
    <source>
        <dbReference type="Proteomes" id="UP001499984"/>
    </source>
</evidence>
<sequence length="242" mass="26240">MTPRPARPGSPNEFCWFDLKTRDPAGTAAFFSKTLGWRFAVDEQDWRKATKISVDGHPIGGVSDLANPVYPPGTPAHIAYYLAVDDVDHRTEAAASNGARVVVPPFDAGDQGRMATLIDPVGAAVSLWQPHRFTGWNLPPRLSGAPHRMTLTCEQPDRARHFYRETIGASLPHADFTATPAPTVPAPQWELTVAVDDPAGVVTRARTLGGEHAATTYEEAGRHVVRLHGPEGLTVRVCRLEG</sequence>
<proteinExistence type="predicted"/>
<dbReference type="InterPro" id="IPR052164">
    <property type="entry name" value="Anthracycline_SecMetBiosynth"/>
</dbReference>
<dbReference type="CDD" id="cd07247">
    <property type="entry name" value="SgaA_N_like"/>
    <property type="match status" value="1"/>
</dbReference>
<comment type="caution">
    <text evidence="2">The sequence shown here is derived from an EMBL/GenBank/DDBJ whole genome shotgun (WGS) entry which is preliminary data.</text>
</comment>
<dbReference type="PANTHER" id="PTHR33993:SF14">
    <property type="entry name" value="GB|AAF24581.1"/>
    <property type="match status" value="1"/>
</dbReference>
<dbReference type="PROSITE" id="PS51819">
    <property type="entry name" value="VOC"/>
    <property type="match status" value="1"/>
</dbReference>
<keyword evidence="3" id="KW-1185">Reference proteome</keyword>
<dbReference type="Gene3D" id="3.10.180.10">
    <property type="entry name" value="2,3-Dihydroxybiphenyl 1,2-Dioxygenase, domain 1"/>
    <property type="match status" value="2"/>
</dbReference>
<feature type="domain" description="VOC" evidence="1">
    <location>
        <begin position="13"/>
        <end position="130"/>
    </location>
</feature>